<protein>
    <recommendedName>
        <fullName evidence="3">Acetamidase</fullName>
    </recommendedName>
</protein>
<dbReference type="RefSeq" id="WP_133275133.1">
    <property type="nucleotide sequence ID" value="NZ_CP037933.1"/>
</dbReference>
<evidence type="ECO:0000313" key="1">
    <source>
        <dbReference type="EMBL" id="QBN17602.1"/>
    </source>
</evidence>
<dbReference type="EMBL" id="CP037933">
    <property type="protein sequence ID" value="QBN17602.1"/>
    <property type="molecule type" value="Genomic_DNA"/>
</dbReference>
<dbReference type="InterPro" id="IPR004304">
    <property type="entry name" value="FmdA_AmdA"/>
</dbReference>
<dbReference type="PANTHER" id="PTHR31891">
    <property type="entry name" value="FORMAMIDASE C869.04-RELATED"/>
    <property type="match status" value="1"/>
</dbReference>
<keyword evidence="2" id="KW-1185">Reference proteome</keyword>
<gene>
    <name evidence="1" type="ORF">E1750_01895</name>
</gene>
<dbReference type="Pfam" id="PF03069">
    <property type="entry name" value="FmdA_AmdA"/>
    <property type="match status" value="1"/>
</dbReference>
<sequence length="515" mass="57246">MKKSILLVVLFIQALVYSQKNIKINFVNDSKDVYHLALICYTPDGKSQTRVSDLKPFEIKSYSFPEKTEIFIANFAQEAFAMKGNDIKQTGVEPNIILTDKENDTSVKLSFLGFKTNTNDYSGIWQFNLGDNDIVQRVELKKKNDLFCGVFFGQNFCGAVIGDVFKFKIADFDYTGKFVSNTKLEGTFIDKEGTVSKWKALKETENQKPKSYFYEPTQFCRNYSSLEKPVLNLVSGDTVSTSTVDASGTDKNSKKVTWGGNPLTGPFYIENSMPGDIIAIKIISVKTNRGWAFSGRNIVENALETSYLSNKKNERIDNSWLIDTKNNYLKMESPSNGLKNYRIPLTPFLGCVGVASSLGTGVSSRDSGNFGGNMEEKTITDGSTLYLPISVQGAYLYFGDGHAAQGDGELTGNAMETSMDIQFSVELVKNKYHIPRVESNDFIKSIGIAATLDQAMKIATTDLTRWLESEFKLKEPEAAMIMGFSVVYEIPDLVGSNISVTAKIDKKVLNSLQNK</sequence>
<reference evidence="2" key="1">
    <citation type="submission" date="2019-03" db="EMBL/GenBank/DDBJ databases">
        <title>Flavobacterium sp.</title>
        <authorList>
            <person name="Kim H."/>
        </authorList>
    </citation>
    <scope>NUCLEOTIDE SEQUENCE [LARGE SCALE GENOMIC DNA]</scope>
    <source>
        <strain evidence="2">GS13</strain>
    </source>
</reference>
<dbReference type="Proteomes" id="UP000291124">
    <property type="component" value="Chromosome"/>
</dbReference>
<dbReference type="SUPFAM" id="SSF141130">
    <property type="entry name" value="Acetamidase/Formamidase-like"/>
    <property type="match status" value="1"/>
</dbReference>
<dbReference type="KEGG" id="fnk:E1750_01895"/>
<proteinExistence type="predicted"/>
<dbReference type="AlphaFoldDB" id="A0A4V1AGC9"/>
<dbReference type="Gene3D" id="3.10.28.20">
    <property type="entry name" value="Acetamidase/Formamidase-like domains"/>
    <property type="match status" value="1"/>
</dbReference>
<dbReference type="GO" id="GO:0016811">
    <property type="term" value="F:hydrolase activity, acting on carbon-nitrogen (but not peptide) bonds, in linear amides"/>
    <property type="evidence" value="ECO:0007669"/>
    <property type="project" value="InterPro"/>
</dbReference>
<evidence type="ECO:0000313" key="2">
    <source>
        <dbReference type="Proteomes" id="UP000291124"/>
    </source>
</evidence>
<dbReference type="Gene3D" id="2.40.10.120">
    <property type="match status" value="1"/>
</dbReference>
<name>A0A4V1AGC9_9FLAO</name>
<dbReference type="OrthoDB" id="9811740at2"/>
<organism evidence="1 2">
    <name type="scientific">Flavobacterium nackdongense</name>
    <dbReference type="NCBI Taxonomy" id="2547394"/>
    <lineage>
        <taxon>Bacteria</taxon>
        <taxon>Pseudomonadati</taxon>
        <taxon>Bacteroidota</taxon>
        <taxon>Flavobacteriia</taxon>
        <taxon>Flavobacteriales</taxon>
        <taxon>Flavobacteriaceae</taxon>
        <taxon>Flavobacterium</taxon>
    </lineage>
</organism>
<dbReference type="Gene3D" id="2.60.120.580">
    <property type="entry name" value="Acetamidase/Formamidase-like domains"/>
    <property type="match status" value="1"/>
</dbReference>
<accession>A0A4V1AGC9</accession>
<dbReference type="PANTHER" id="PTHR31891:SF1">
    <property type="entry name" value="FORMAMIDASE C869.04-RELATED"/>
    <property type="match status" value="1"/>
</dbReference>
<evidence type="ECO:0008006" key="3">
    <source>
        <dbReference type="Google" id="ProtNLM"/>
    </source>
</evidence>